<evidence type="ECO:0000313" key="1">
    <source>
        <dbReference type="EMBL" id="OGD67652.1"/>
    </source>
</evidence>
<evidence type="ECO:0000313" key="2">
    <source>
        <dbReference type="Proteomes" id="UP000179003"/>
    </source>
</evidence>
<dbReference type="EMBL" id="MFAE01000002">
    <property type="protein sequence ID" value="OGD67652.1"/>
    <property type="molecule type" value="Genomic_DNA"/>
</dbReference>
<organism evidence="1 2">
    <name type="scientific">Candidatus Campbellbacteria bacterium RIFOXYC2_FULL_35_25</name>
    <dbReference type="NCBI Taxonomy" id="1797582"/>
    <lineage>
        <taxon>Bacteria</taxon>
        <taxon>Candidatus Campbelliibacteriota</taxon>
    </lineage>
</organism>
<accession>A0A1F5EJR8</accession>
<protein>
    <submittedName>
        <fullName evidence="1">Uncharacterized protein</fullName>
    </submittedName>
</protein>
<reference evidence="1 2" key="1">
    <citation type="journal article" date="2016" name="Nat. Commun.">
        <title>Thousands of microbial genomes shed light on interconnected biogeochemical processes in an aquifer system.</title>
        <authorList>
            <person name="Anantharaman K."/>
            <person name="Brown C.T."/>
            <person name="Hug L.A."/>
            <person name="Sharon I."/>
            <person name="Castelle C.J."/>
            <person name="Probst A.J."/>
            <person name="Thomas B.C."/>
            <person name="Singh A."/>
            <person name="Wilkins M.J."/>
            <person name="Karaoz U."/>
            <person name="Brodie E.L."/>
            <person name="Williams K.H."/>
            <person name="Hubbard S.S."/>
            <person name="Banfield J.F."/>
        </authorList>
    </citation>
    <scope>NUCLEOTIDE SEQUENCE [LARGE SCALE GENOMIC DNA]</scope>
</reference>
<comment type="caution">
    <text evidence="1">The sequence shown here is derived from an EMBL/GenBank/DDBJ whole genome shotgun (WGS) entry which is preliminary data.</text>
</comment>
<name>A0A1F5EJR8_9BACT</name>
<sequence>MKIKIFCSVSFIVFFLWTGNIWAFEKLEISRGVEWKAFVHSNLVLGETEANKNPRYFNGMRVKPKSVSGAYVYGTQLEWNKSDWEINFDLKGKLELALNKIGNLEFSTQVKRGGEFGYLSVDTQWSEDLFRVGFNFEQKNSRTTLKNVFYYVDNGVFGGNLFVGYLPSKWVEFHAQISGEKNVQESFKAVWVNGLTFSFPRQMSLSFDYEIHENQEADAIQVCWKFLF</sequence>
<dbReference type="Proteomes" id="UP000179003">
    <property type="component" value="Unassembled WGS sequence"/>
</dbReference>
<dbReference type="AlphaFoldDB" id="A0A1F5EJR8"/>
<gene>
    <name evidence="1" type="ORF">A2442_03710</name>
</gene>
<proteinExistence type="predicted"/>